<dbReference type="RefSeq" id="XP_013381746.1">
    <property type="nucleotide sequence ID" value="XM_013526292.1"/>
</dbReference>
<dbReference type="GeneID" id="106152631"/>
<dbReference type="AlphaFoldDB" id="A0A1S3H8D8"/>
<dbReference type="Gene3D" id="2.90.10.10">
    <property type="entry name" value="Bulb-type lectin domain"/>
    <property type="match status" value="1"/>
</dbReference>
<dbReference type="InterPro" id="IPR001480">
    <property type="entry name" value="Bulb-type_lectin_dom"/>
</dbReference>
<dbReference type="KEGG" id="lak:106152631"/>
<dbReference type="Proteomes" id="UP000085678">
    <property type="component" value="Unplaced"/>
</dbReference>
<organism evidence="3 4">
    <name type="scientific">Lingula anatina</name>
    <name type="common">Brachiopod</name>
    <name type="synonym">Lingula unguis</name>
    <dbReference type="NCBI Taxonomy" id="7574"/>
    <lineage>
        <taxon>Eukaryota</taxon>
        <taxon>Metazoa</taxon>
        <taxon>Spiralia</taxon>
        <taxon>Lophotrochozoa</taxon>
        <taxon>Brachiopoda</taxon>
        <taxon>Linguliformea</taxon>
        <taxon>Lingulata</taxon>
        <taxon>Lingulida</taxon>
        <taxon>Linguloidea</taxon>
        <taxon>Lingulidae</taxon>
        <taxon>Lingula</taxon>
    </lineage>
</organism>
<dbReference type="InterPro" id="IPR036426">
    <property type="entry name" value="Bulb-type_lectin_dom_sf"/>
</dbReference>
<name>A0A1S3H8D8_LINAN</name>
<reference evidence="4" key="1">
    <citation type="submission" date="2025-08" db="UniProtKB">
        <authorList>
            <consortium name="RefSeq"/>
        </authorList>
    </citation>
    <scope>IDENTIFICATION</scope>
    <source>
        <tissue evidence="4">Gonads</tissue>
    </source>
</reference>
<feature type="chain" id="PRO_5010366717" evidence="1">
    <location>
        <begin position="19"/>
        <end position="160"/>
    </location>
</feature>
<feature type="signal peptide" evidence="1">
    <location>
        <begin position="1"/>
        <end position="18"/>
    </location>
</feature>
<proteinExistence type="predicted"/>
<dbReference type="SUPFAM" id="SSF51110">
    <property type="entry name" value="alpha-D-mannose-specific plant lectins"/>
    <property type="match status" value="1"/>
</dbReference>
<accession>A0A1S3H8D8</accession>
<protein>
    <submittedName>
        <fullName evidence="4">Uncharacterized protein LOC106152631</fullName>
    </submittedName>
</protein>
<keyword evidence="1" id="KW-0732">Signal</keyword>
<gene>
    <name evidence="4" type="primary">LOC106152631</name>
</gene>
<dbReference type="OrthoDB" id="1884773at2759"/>
<evidence type="ECO:0000313" key="3">
    <source>
        <dbReference type="Proteomes" id="UP000085678"/>
    </source>
</evidence>
<sequence length="160" mass="18011">MRLSYFFTFAVLVGTVTAVDPPFPYCYMGRSELEVGDILTNDEYLCNGPYKLVMQSDENLVLYDMSAENKIIWASGTASNMPNVEQIQVQLTLKPDANIAISILFNGKWIQKWSTHHGSPNRSAAWMEIDKEGQMAVYDIHEQLVWKMKGNDLNGGIVIG</sequence>
<evidence type="ECO:0000259" key="2">
    <source>
        <dbReference type="PROSITE" id="PS50927"/>
    </source>
</evidence>
<dbReference type="PROSITE" id="PS50927">
    <property type="entry name" value="BULB_LECTIN"/>
    <property type="match status" value="1"/>
</dbReference>
<evidence type="ECO:0000313" key="4">
    <source>
        <dbReference type="RefSeq" id="XP_013381746.1"/>
    </source>
</evidence>
<dbReference type="InParanoid" id="A0A1S3H8D8"/>
<keyword evidence="3" id="KW-1185">Reference proteome</keyword>
<feature type="domain" description="Bulb-type lectin" evidence="2">
    <location>
        <begin position="30"/>
        <end position="150"/>
    </location>
</feature>
<evidence type="ECO:0000256" key="1">
    <source>
        <dbReference type="SAM" id="SignalP"/>
    </source>
</evidence>